<evidence type="ECO:0000259" key="2">
    <source>
        <dbReference type="SMART" id="SM01292"/>
    </source>
</evidence>
<feature type="region of interest" description="Disordered" evidence="1">
    <location>
        <begin position="407"/>
        <end position="427"/>
    </location>
</feature>
<dbReference type="SMART" id="SM01293">
    <property type="entry name" value="DUF3402"/>
    <property type="match status" value="1"/>
</dbReference>
<organism evidence="4 5">
    <name type="scientific">Teratosphaeria destructans</name>
    <dbReference type="NCBI Taxonomy" id="418781"/>
    <lineage>
        <taxon>Eukaryota</taxon>
        <taxon>Fungi</taxon>
        <taxon>Dikarya</taxon>
        <taxon>Ascomycota</taxon>
        <taxon>Pezizomycotina</taxon>
        <taxon>Dothideomycetes</taxon>
        <taxon>Dothideomycetidae</taxon>
        <taxon>Mycosphaerellales</taxon>
        <taxon>Teratosphaeriaceae</taxon>
        <taxon>Teratosphaeria</taxon>
    </lineage>
</organism>
<reference evidence="4 5" key="1">
    <citation type="journal article" date="2018" name="IMA Fungus">
        <title>IMA Genome-F 10: Nine draft genome sequences of Claviceps purpurea s.lat., including C. arundinis, C. humidiphila, and C. cf. spartinae, pseudomolecules for the pitch canker pathogen Fusarium circinatum, draft genome of Davidsoniella eucalypti, Grosmannia galeiformis, Quambalaria eucalypti, and Teratosphaeria destructans.</title>
        <authorList>
            <person name="Wingfield B.D."/>
            <person name="Liu M."/>
            <person name="Nguyen H.D."/>
            <person name="Lane F.A."/>
            <person name="Morgan S.W."/>
            <person name="De Vos L."/>
            <person name="Wilken P.M."/>
            <person name="Duong T.A."/>
            <person name="Aylward J."/>
            <person name="Coetzee M.P."/>
            <person name="Dadej K."/>
            <person name="De Beer Z.W."/>
            <person name="Findlay W."/>
            <person name="Havenga M."/>
            <person name="Kolarik M."/>
            <person name="Menzies J.G."/>
            <person name="Naidoo K."/>
            <person name="Pochopski O."/>
            <person name="Shoukouhi P."/>
            <person name="Santana Q.C."/>
            <person name="Seifert K.A."/>
            <person name="Soal N."/>
            <person name="Steenkamp E.T."/>
            <person name="Tatham C.T."/>
            <person name="van der Nest M.A."/>
            <person name="Wingfield M.J."/>
        </authorList>
    </citation>
    <scope>NUCLEOTIDE SEQUENCE [LARGE SCALE GENOMIC DNA]</scope>
    <source>
        <strain evidence="4">CMW44962</strain>
    </source>
</reference>
<dbReference type="InterPro" id="IPR021819">
    <property type="entry name" value="Far11/STRP_C"/>
</dbReference>
<feature type="region of interest" description="Disordered" evidence="1">
    <location>
        <begin position="802"/>
        <end position="870"/>
    </location>
</feature>
<sequence length="1089" mass="120238">MDEVENENLPKAGESPTLPPVDDASSGDDVKIPLDTAEVLIDSGNPSPTAPPAPSPQAETLPIRPGLKRESSVPAPSQPPPAPPTNQPVDPPDFPQEPPDSLTLADLKRIRAQFPNAQGAPVELKREVLGDQKVYDFEYADAQSFPVEIEEWFGYSEHEERSLRMCKSVFSQEWKAEKGGVRMDWLSASENERATFIKRQVDSLKPVEEREGTKPTTELMVLTYIALGVWDETAGRPASESMSTLFPDQTQAGSGIDDYPNNTFQIQYIVAMVDALHAGGALETVYDLTRHFFDEAFQSSPLPADPLKGDVQIPCRGQESVELWCCLTLMYLFVEVARSTAGERGKALKQDILTLEPKVLTYFTSVVAKLRWDDFAPVPFTKMLLLSWKCVLVTFGGIKDVKNIKSALKKQEGSETAEEERDSRGKPVITASPLDYHLFRQEISSKYPAYQAPPPMFPLEPDNNSILPPLRHRQQSIPSASESALTGAPSVGTHSIMHQPVHIATPAPSPPPSPAGPGKAAKKQNYQTNQMFPFLYPPLDGSSSELGGKGSTQLQDALVGRKWEGSDVPTSILEAAELFSKRMRATRGLKQLWEARVDYMKVERGWDPNDQDDDTDVDDFELVDKPEERETAEPGGSLSMSEEEKKLKMVDDFYRDSLPNLQSFVIVVLKFVQTAIGDIGVRNGILQPGIQFQDTNGVNGTAERAGNGLHSGPNGNAAEEPDKVRSQEIAQKALTGTVLLLLKWFKVNHVLQYEYLCQLLLDALCIPLTLKLWQQQEIGRLCHFRPDKEGQGFFYFCQTHSRQGPPLPSNPGGSTSFEEEEEESEDDAAPPPIKRTREAPEIDPSTNSDTANQLPANATPELDELGYPTAPLPPHLPLKQYNHRALLTTLNNLRILQKLTHRKTHRTLMLVSYKSTPHLKKLLKLPLPEIRLYTLKLFKSQVPFCGRKWRQSNMKIITAIYLSVPAELRDDWLSGGGGGSGGAGGWGDVDGSVEDAVPLEMALRGLTFWWNGRFFPEGMGGKEKWRETRGEWGFFEREVERLEAMRGLAGLGEVGEDGEGDEGLVGVEGEGMVGVGGNGGGWMGGFEGY</sequence>
<dbReference type="PANTHER" id="PTHR13239">
    <property type="entry name" value="PROTEIN REQUIRED FOR HYPHAL ANASTOMOSIS HAM-2"/>
    <property type="match status" value="1"/>
</dbReference>
<dbReference type="OrthoDB" id="18234at2759"/>
<feature type="domain" description="Far11/STRP N-terminal" evidence="2">
    <location>
        <begin position="132"/>
        <end position="463"/>
    </location>
</feature>
<feature type="compositionally biased region" description="Acidic residues" evidence="1">
    <location>
        <begin position="609"/>
        <end position="621"/>
    </location>
</feature>
<name>A0A9W7T1J3_9PEZI</name>
<evidence type="ECO:0000313" key="5">
    <source>
        <dbReference type="Proteomes" id="UP001138500"/>
    </source>
</evidence>
<feature type="compositionally biased region" description="Polar residues" evidence="1">
    <location>
        <begin position="844"/>
        <end position="856"/>
    </location>
</feature>
<gene>
    <name evidence="4" type="ORF">Tdes44962_MAKER06507</name>
</gene>
<proteinExistence type="predicted"/>
<feature type="compositionally biased region" description="Acidic residues" evidence="1">
    <location>
        <begin position="817"/>
        <end position="828"/>
    </location>
</feature>
<evidence type="ECO:0000313" key="4">
    <source>
        <dbReference type="EMBL" id="KAH9845596.1"/>
    </source>
</evidence>
<keyword evidence="5" id="KW-1185">Reference proteome</keyword>
<dbReference type="SMART" id="SM01292">
    <property type="entry name" value="N1221"/>
    <property type="match status" value="1"/>
</dbReference>
<comment type="caution">
    <text evidence="4">The sequence shown here is derived from an EMBL/GenBank/DDBJ whole genome shotgun (WGS) entry which is preliminary data.</text>
</comment>
<dbReference type="Pfam" id="PF11882">
    <property type="entry name" value="DUF3402"/>
    <property type="match status" value="1"/>
</dbReference>
<accession>A0A9W7T1J3</accession>
<reference evidence="4 5" key="2">
    <citation type="journal article" date="2021" name="Curr. Genet.">
        <title>Genetic response to nitrogen starvation in the aggressive Eucalyptus foliar pathogen Teratosphaeria destructans.</title>
        <authorList>
            <person name="Havenga M."/>
            <person name="Wingfield B.D."/>
            <person name="Wingfield M.J."/>
            <person name="Dreyer L.L."/>
            <person name="Roets F."/>
            <person name="Aylward J."/>
        </authorList>
    </citation>
    <scope>NUCLEOTIDE SEQUENCE [LARGE SCALE GENOMIC DNA]</scope>
    <source>
        <strain evidence="4">CMW44962</strain>
    </source>
</reference>
<feature type="compositionally biased region" description="Pro residues" evidence="1">
    <location>
        <begin position="76"/>
        <end position="98"/>
    </location>
</feature>
<feature type="compositionally biased region" description="Basic and acidic residues" evidence="1">
    <location>
        <begin position="622"/>
        <end position="632"/>
    </location>
</feature>
<protein>
    <submittedName>
        <fullName evidence="4">Striatin-interacting protein 1</fullName>
    </submittedName>
</protein>
<dbReference type="EMBL" id="RIBY02000025">
    <property type="protein sequence ID" value="KAH9845596.1"/>
    <property type="molecule type" value="Genomic_DNA"/>
</dbReference>
<dbReference type="InterPro" id="IPR040185">
    <property type="entry name" value="Far11/STRP"/>
</dbReference>
<evidence type="ECO:0000256" key="1">
    <source>
        <dbReference type="SAM" id="MobiDB-lite"/>
    </source>
</evidence>
<feature type="region of interest" description="Disordered" evidence="1">
    <location>
        <begin position="604"/>
        <end position="642"/>
    </location>
</feature>
<dbReference type="PANTHER" id="PTHR13239:SF4">
    <property type="entry name" value="AT25231P"/>
    <property type="match status" value="1"/>
</dbReference>
<dbReference type="GO" id="GO:0007010">
    <property type="term" value="P:cytoskeleton organization"/>
    <property type="evidence" value="ECO:0007669"/>
    <property type="project" value="TreeGrafter"/>
</dbReference>
<dbReference type="InterPro" id="IPR012486">
    <property type="entry name" value="Far11/STRP_N"/>
</dbReference>
<feature type="region of interest" description="Disordered" evidence="1">
    <location>
        <begin position="1"/>
        <end position="101"/>
    </location>
</feature>
<feature type="domain" description="Far11/STRP C-terminal" evidence="3">
    <location>
        <begin position="569"/>
        <end position="1039"/>
    </location>
</feature>
<feature type="region of interest" description="Disordered" evidence="1">
    <location>
        <begin position="697"/>
        <end position="724"/>
    </location>
</feature>
<dbReference type="Proteomes" id="UP001138500">
    <property type="component" value="Unassembled WGS sequence"/>
</dbReference>
<dbReference type="AlphaFoldDB" id="A0A9W7T1J3"/>
<feature type="region of interest" description="Disordered" evidence="1">
    <location>
        <begin position="504"/>
        <end position="523"/>
    </location>
</feature>
<evidence type="ECO:0000259" key="3">
    <source>
        <dbReference type="SMART" id="SM01293"/>
    </source>
</evidence>
<dbReference type="GO" id="GO:0005829">
    <property type="term" value="C:cytosol"/>
    <property type="evidence" value="ECO:0007669"/>
    <property type="project" value="TreeGrafter"/>
</dbReference>
<dbReference type="Pfam" id="PF07923">
    <property type="entry name" value="N1221"/>
    <property type="match status" value="1"/>
</dbReference>